<proteinExistence type="predicted"/>
<feature type="domain" description="Histidine kinase/HSP90-like ATPase" evidence="2">
    <location>
        <begin position="30"/>
        <end position="112"/>
    </location>
</feature>
<name>A0ABQ2Z962_9ACTN</name>
<evidence type="ECO:0000259" key="2">
    <source>
        <dbReference type="Pfam" id="PF13581"/>
    </source>
</evidence>
<dbReference type="Proteomes" id="UP000659223">
    <property type="component" value="Unassembled WGS sequence"/>
</dbReference>
<accession>A0ABQ2Z962</accession>
<sequence length="167" mass="17458">MTWRRRRMVPAAACEGGASSPVWRRILTIPLVPEAVRQARRDTTTVLSEYGLRPDSAFVGAVLLVVSELVANAVRHTADQSPTADVTIAVGAGQLVIGVADQDPRLPDLSPAAVGDGLRTVADLAAAYGGTLSAEPAVHGCGKMMLARFCVPGDLSSHGRRAGSRAY</sequence>
<dbReference type="SUPFAM" id="SSF55874">
    <property type="entry name" value="ATPase domain of HSP90 chaperone/DNA topoisomerase II/histidine kinase"/>
    <property type="match status" value="1"/>
</dbReference>
<evidence type="ECO:0000313" key="4">
    <source>
        <dbReference type="Proteomes" id="UP000659223"/>
    </source>
</evidence>
<dbReference type="PANTHER" id="PTHR35526:SF3">
    <property type="entry name" value="ANTI-SIGMA-F FACTOR RSBW"/>
    <property type="match status" value="1"/>
</dbReference>
<dbReference type="Pfam" id="PF13581">
    <property type="entry name" value="HATPase_c_2"/>
    <property type="match status" value="1"/>
</dbReference>
<gene>
    <name evidence="3" type="ORF">GCM10010324_62890</name>
</gene>
<protein>
    <recommendedName>
        <fullName evidence="2">Histidine kinase/HSP90-like ATPase domain-containing protein</fullName>
    </recommendedName>
</protein>
<keyword evidence="1" id="KW-0723">Serine/threonine-protein kinase</keyword>
<keyword evidence="1" id="KW-0808">Transferase</keyword>
<organism evidence="3 4">
    <name type="scientific">Streptomyces hiroshimensis</name>
    <dbReference type="NCBI Taxonomy" id="66424"/>
    <lineage>
        <taxon>Bacteria</taxon>
        <taxon>Bacillati</taxon>
        <taxon>Actinomycetota</taxon>
        <taxon>Actinomycetes</taxon>
        <taxon>Kitasatosporales</taxon>
        <taxon>Streptomycetaceae</taxon>
        <taxon>Streptomyces</taxon>
    </lineage>
</organism>
<dbReference type="InterPro" id="IPR050267">
    <property type="entry name" value="Anti-sigma-factor_SerPK"/>
</dbReference>
<dbReference type="Gene3D" id="3.30.565.10">
    <property type="entry name" value="Histidine kinase-like ATPase, C-terminal domain"/>
    <property type="match status" value="1"/>
</dbReference>
<dbReference type="PANTHER" id="PTHR35526">
    <property type="entry name" value="ANTI-SIGMA-F FACTOR RSBW-RELATED"/>
    <property type="match status" value="1"/>
</dbReference>
<evidence type="ECO:0000256" key="1">
    <source>
        <dbReference type="ARBA" id="ARBA00022527"/>
    </source>
</evidence>
<evidence type="ECO:0000313" key="3">
    <source>
        <dbReference type="EMBL" id="GGY07517.1"/>
    </source>
</evidence>
<dbReference type="InterPro" id="IPR003594">
    <property type="entry name" value="HATPase_dom"/>
</dbReference>
<reference evidence="4" key="1">
    <citation type="journal article" date="2019" name="Int. J. Syst. Evol. Microbiol.">
        <title>The Global Catalogue of Microorganisms (GCM) 10K type strain sequencing project: providing services to taxonomists for standard genome sequencing and annotation.</title>
        <authorList>
            <consortium name="The Broad Institute Genomics Platform"/>
            <consortium name="The Broad Institute Genome Sequencing Center for Infectious Disease"/>
            <person name="Wu L."/>
            <person name="Ma J."/>
        </authorList>
    </citation>
    <scope>NUCLEOTIDE SEQUENCE [LARGE SCALE GENOMIC DNA]</scope>
    <source>
        <strain evidence="4">JCM 4586</strain>
    </source>
</reference>
<dbReference type="EMBL" id="BMUT01000019">
    <property type="protein sequence ID" value="GGY07517.1"/>
    <property type="molecule type" value="Genomic_DNA"/>
</dbReference>
<comment type="caution">
    <text evidence="3">The sequence shown here is derived from an EMBL/GenBank/DDBJ whole genome shotgun (WGS) entry which is preliminary data.</text>
</comment>
<dbReference type="InterPro" id="IPR036890">
    <property type="entry name" value="HATPase_C_sf"/>
</dbReference>
<keyword evidence="4" id="KW-1185">Reference proteome</keyword>
<dbReference type="CDD" id="cd16936">
    <property type="entry name" value="HATPase_RsbW-like"/>
    <property type="match status" value="1"/>
</dbReference>
<keyword evidence="1" id="KW-0418">Kinase</keyword>